<dbReference type="EMBL" id="FNYT01000021">
    <property type="protein sequence ID" value="SEJ67593.1"/>
    <property type="molecule type" value="Genomic_DNA"/>
</dbReference>
<dbReference type="PANTHER" id="PTHR13774">
    <property type="entry name" value="PHENAZINE BIOSYNTHESIS PROTEIN"/>
    <property type="match status" value="1"/>
</dbReference>
<comment type="similarity">
    <text evidence="1">Belongs to the PhzF family.</text>
</comment>
<protein>
    <submittedName>
        <fullName evidence="4">Phenazine biosynthesis phzf protein</fullName>
    </submittedName>
    <submittedName>
        <fullName evidence="5">Phenazine biosynthesis protein PhzF family</fullName>
    </submittedName>
</protein>
<sequence>MKCYVVDAFTDTVFKGNPAAVCVLDEWLPADLMQEIAKENNLSETAFTVRNGEDYDLRWFTPGGEIDLCGHATLATAYVLLRFFEPNRDVVSFYTLSGVLTVERKGDLYEMDMPAYKLKRVPVTAEMEEAIGFRPLEAWMGRDLVCVLENEDQVIQAAPDKEKVGNLDGVLLQLTAKGKDYDCVTRSFAPKLGVWEDPVCGSGHCHVIPLWAEKMHKTDFHAFQASQRTGELYCRMEKDRVLIAGKAALYSVAEIFLPEKL</sequence>
<feature type="active site" evidence="3">
    <location>
        <position position="44"/>
    </location>
</feature>
<dbReference type="PANTHER" id="PTHR13774:SF17">
    <property type="entry name" value="PHENAZINE BIOSYNTHESIS-LIKE DOMAIN-CONTAINING PROTEIN"/>
    <property type="match status" value="1"/>
</dbReference>
<dbReference type="GO" id="GO:0005737">
    <property type="term" value="C:cytoplasm"/>
    <property type="evidence" value="ECO:0007669"/>
    <property type="project" value="TreeGrafter"/>
</dbReference>
<dbReference type="NCBIfam" id="TIGR00654">
    <property type="entry name" value="PhzF_family"/>
    <property type="match status" value="1"/>
</dbReference>
<dbReference type="SUPFAM" id="SSF54506">
    <property type="entry name" value="Diaminopimelate epimerase-like"/>
    <property type="match status" value="1"/>
</dbReference>
<reference evidence="4 6" key="1">
    <citation type="submission" date="2016-02" db="EMBL/GenBank/DDBJ databases">
        <authorList>
            <person name="Wen L."/>
            <person name="He K."/>
            <person name="Yang H."/>
        </authorList>
    </citation>
    <scope>NUCLEOTIDE SEQUENCE [LARGE SCALE GENOMIC DNA]</scope>
    <source>
        <strain evidence="4">Trichococcus_R210</strain>
    </source>
</reference>
<evidence type="ECO:0000256" key="2">
    <source>
        <dbReference type="ARBA" id="ARBA00023235"/>
    </source>
</evidence>
<dbReference type="AlphaFoldDB" id="A0A143Z292"/>
<dbReference type="GO" id="GO:0016853">
    <property type="term" value="F:isomerase activity"/>
    <property type="evidence" value="ECO:0007669"/>
    <property type="project" value="UniProtKB-KW"/>
</dbReference>
<dbReference type="OrthoDB" id="9788221at2"/>
<dbReference type="Pfam" id="PF02567">
    <property type="entry name" value="PhzC-PhzF"/>
    <property type="match status" value="1"/>
</dbReference>
<dbReference type="InterPro" id="IPR003719">
    <property type="entry name" value="Phenazine_PhzF-like"/>
</dbReference>
<evidence type="ECO:0000256" key="1">
    <source>
        <dbReference type="ARBA" id="ARBA00008270"/>
    </source>
</evidence>
<dbReference type="Proteomes" id="UP000076878">
    <property type="component" value="Unassembled WGS sequence"/>
</dbReference>
<reference evidence="5 7" key="2">
    <citation type="submission" date="2016-10" db="EMBL/GenBank/DDBJ databases">
        <authorList>
            <person name="Varghese N."/>
            <person name="Submissions S."/>
        </authorList>
    </citation>
    <scope>NUCLEOTIDE SEQUENCE [LARGE SCALE GENOMIC DNA]</scope>
    <source>
        <strain evidence="5 7">DSM 22150</strain>
    </source>
</reference>
<name>A0A143Z292_9LACT</name>
<organism evidence="4 6">
    <name type="scientific">Trichococcus ilyis</name>
    <dbReference type="NCBI Taxonomy" id="640938"/>
    <lineage>
        <taxon>Bacteria</taxon>
        <taxon>Bacillati</taxon>
        <taxon>Bacillota</taxon>
        <taxon>Bacilli</taxon>
        <taxon>Lactobacillales</taxon>
        <taxon>Carnobacteriaceae</taxon>
        <taxon>Trichococcus</taxon>
    </lineage>
</organism>
<dbReference type="PIRSF" id="PIRSF016184">
    <property type="entry name" value="PhzC_PhzF"/>
    <property type="match status" value="1"/>
</dbReference>
<dbReference type="STRING" id="640938.TR210_1958"/>
<dbReference type="Proteomes" id="UP000199280">
    <property type="component" value="Unassembled WGS sequence"/>
</dbReference>
<evidence type="ECO:0000313" key="4">
    <source>
        <dbReference type="EMBL" id="CZR02958.1"/>
    </source>
</evidence>
<evidence type="ECO:0000313" key="7">
    <source>
        <dbReference type="Proteomes" id="UP000199280"/>
    </source>
</evidence>
<evidence type="ECO:0000313" key="5">
    <source>
        <dbReference type="EMBL" id="SEJ67593.1"/>
    </source>
</evidence>
<proteinExistence type="inferred from homology"/>
<dbReference type="RefSeq" id="WP_068623331.1">
    <property type="nucleotide sequence ID" value="NZ_FJNB01000014.1"/>
</dbReference>
<evidence type="ECO:0000256" key="3">
    <source>
        <dbReference type="PIRSR" id="PIRSR016184-1"/>
    </source>
</evidence>
<keyword evidence="2" id="KW-0413">Isomerase</keyword>
<dbReference type="Gene3D" id="3.10.310.10">
    <property type="entry name" value="Diaminopimelate Epimerase, Chain A, domain 1"/>
    <property type="match status" value="2"/>
</dbReference>
<gene>
    <name evidence="5" type="ORF">SAMN05216375_12159</name>
    <name evidence="4" type="ORF">TR210_1958</name>
</gene>
<dbReference type="EMBL" id="FJNB01000014">
    <property type="protein sequence ID" value="CZR02958.1"/>
    <property type="molecule type" value="Genomic_DNA"/>
</dbReference>
<accession>A0A143Z292</accession>
<evidence type="ECO:0000313" key="6">
    <source>
        <dbReference type="Proteomes" id="UP000076878"/>
    </source>
</evidence>
<keyword evidence="7" id="KW-1185">Reference proteome</keyword>